<dbReference type="Pfam" id="PF08918">
    <property type="entry name" value="PhoQ_Sensor"/>
    <property type="match status" value="1"/>
</dbReference>
<dbReference type="AlphaFoldDB" id="A0A6M8UNC1"/>
<dbReference type="FunFam" id="1.10.287.130:FF:000013">
    <property type="entry name" value="Sensor histidine kinase PhoQ"/>
    <property type="match status" value="1"/>
</dbReference>
<dbReference type="CDD" id="cd16954">
    <property type="entry name" value="HATPase_PhoQ-like"/>
    <property type="match status" value="1"/>
</dbReference>
<keyword evidence="18 20" id="KW-0472">Membrane</keyword>
<organism evidence="23 24">
    <name type="scientific">Paramixta manurensis</name>
    <dbReference type="NCBI Taxonomy" id="2740817"/>
    <lineage>
        <taxon>Bacteria</taxon>
        <taxon>Pseudomonadati</taxon>
        <taxon>Pseudomonadota</taxon>
        <taxon>Gammaproteobacteria</taxon>
        <taxon>Enterobacterales</taxon>
        <taxon>Erwiniaceae</taxon>
        <taxon>Paramixta</taxon>
    </lineage>
</organism>
<dbReference type="PANTHER" id="PTHR45436:SF4">
    <property type="entry name" value="SENSOR PROTEIN PHOQ"/>
    <property type="match status" value="1"/>
</dbReference>
<dbReference type="SMART" id="SM00387">
    <property type="entry name" value="HATPase_c"/>
    <property type="match status" value="1"/>
</dbReference>
<feature type="domain" description="HAMP" evidence="22">
    <location>
        <begin position="213"/>
        <end position="264"/>
    </location>
</feature>
<evidence type="ECO:0000256" key="17">
    <source>
        <dbReference type="ARBA" id="ARBA00023012"/>
    </source>
</evidence>
<evidence type="ECO:0000256" key="12">
    <source>
        <dbReference type="ARBA" id="ARBA00022801"/>
    </source>
</evidence>
<dbReference type="Gene3D" id="3.30.565.10">
    <property type="entry name" value="Histidine kinase-like ATPase, C-terminal domain"/>
    <property type="match status" value="1"/>
</dbReference>
<keyword evidence="5" id="KW-0997">Cell inner membrane</keyword>
<evidence type="ECO:0000259" key="22">
    <source>
        <dbReference type="PROSITE" id="PS50885"/>
    </source>
</evidence>
<evidence type="ECO:0000256" key="11">
    <source>
        <dbReference type="ARBA" id="ARBA00022777"/>
    </source>
</evidence>
<dbReference type="InterPro" id="IPR036097">
    <property type="entry name" value="HisK_dim/P_sf"/>
</dbReference>
<dbReference type="EC" id="2.7.13.3" evidence="3"/>
<feature type="domain" description="Histidine kinase" evidence="21">
    <location>
        <begin position="272"/>
        <end position="480"/>
    </location>
</feature>
<keyword evidence="16 20" id="KW-1133">Transmembrane helix</keyword>
<evidence type="ECO:0000256" key="18">
    <source>
        <dbReference type="ARBA" id="ARBA00023136"/>
    </source>
</evidence>
<comment type="subcellular location">
    <subcellularLocation>
        <location evidence="2">Cell membrane</location>
        <topology evidence="2">Multi-pass membrane protein</topology>
    </subcellularLocation>
</comment>
<dbReference type="Pfam" id="PF00512">
    <property type="entry name" value="HisKA"/>
    <property type="match status" value="1"/>
</dbReference>
<comment type="catalytic activity">
    <reaction evidence="1">
        <text>ATP + protein L-histidine = ADP + protein N-phospho-L-histidine.</text>
        <dbReference type="EC" id="2.7.13.3"/>
    </reaction>
</comment>
<evidence type="ECO:0000313" key="24">
    <source>
        <dbReference type="Proteomes" id="UP000505325"/>
    </source>
</evidence>
<evidence type="ECO:0000256" key="15">
    <source>
        <dbReference type="ARBA" id="ARBA00022912"/>
    </source>
</evidence>
<evidence type="ECO:0000256" key="2">
    <source>
        <dbReference type="ARBA" id="ARBA00004651"/>
    </source>
</evidence>
<dbReference type="PRINTS" id="PR00344">
    <property type="entry name" value="BCTRLSENSOR"/>
</dbReference>
<keyword evidence="6" id="KW-0597">Phosphoprotein</keyword>
<keyword evidence="24" id="KW-1185">Reference proteome</keyword>
<dbReference type="GO" id="GO:0005524">
    <property type="term" value="F:ATP binding"/>
    <property type="evidence" value="ECO:0007669"/>
    <property type="project" value="UniProtKB-KW"/>
</dbReference>
<evidence type="ECO:0000259" key="21">
    <source>
        <dbReference type="PROSITE" id="PS50109"/>
    </source>
</evidence>
<dbReference type="InterPro" id="IPR058618">
    <property type="entry name" value="PhoQ"/>
</dbReference>
<name>A0A6M8UNC1_9GAMM</name>
<evidence type="ECO:0000256" key="5">
    <source>
        <dbReference type="ARBA" id="ARBA00022519"/>
    </source>
</evidence>
<keyword evidence="4" id="KW-1003">Cell membrane</keyword>
<dbReference type="GO" id="GO:0004721">
    <property type="term" value="F:phosphoprotein phosphatase activity"/>
    <property type="evidence" value="ECO:0007669"/>
    <property type="project" value="UniProtKB-KW"/>
</dbReference>
<evidence type="ECO:0000256" key="1">
    <source>
        <dbReference type="ARBA" id="ARBA00000085"/>
    </source>
</evidence>
<dbReference type="PROSITE" id="PS50885">
    <property type="entry name" value="HAMP"/>
    <property type="match status" value="1"/>
</dbReference>
<keyword evidence="13" id="KW-0067">ATP-binding</keyword>
<dbReference type="GO" id="GO:0000155">
    <property type="term" value="F:phosphorelay sensor kinase activity"/>
    <property type="evidence" value="ECO:0007669"/>
    <property type="project" value="InterPro"/>
</dbReference>
<dbReference type="SMART" id="SM00388">
    <property type="entry name" value="HisKA"/>
    <property type="match status" value="1"/>
</dbReference>
<dbReference type="RefSeq" id="WP_173633795.1">
    <property type="nucleotide sequence ID" value="NZ_CP054212.1"/>
</dbReference>
<dbReference type="InterPro" id="IPR015014">
    <property type="entry name" value="PhoQ_Sensor"/>
</dbReference>
<gene>
    <name evidence="23" type="ORF">PMPD1_1853</name>
</gene>
<dbReference type="GO" id="GO:0046872">
    <property type="term" value="F:metal ion binding"/>
    <property type="evidence" value="ECO:0007669"/>
    <property type="project" value="UniProtKB-KW"/>
</dbReference>
<keyword evidence="7" id="KW-0808">Transferase</keyword>
<dbReference type="EMBL" id="CP054212">
    <property type="protein sequence ID" value="QKJ86803.1"/>
    <property type="molecule type" value="Genomic_DNA"/>
</dbReference>
<dbReference type="CDD" id="cd00082">
    <property type="entry name" value="HisKA"/>
    <property type="match status" value="1"/>
</dbReference>
<evidence type="ECO:0000256" key="4">
    <source>
        <dbReference type="ARBA" id="ARBA00022475"/>
    </source>
</evidence>
<keyword evidence="9" id="KW-0479">Metal-binding</keyword>
<evidence type="ECO:0000256" key="14">
    <source>
        <dbReference type="ARBA" id="ARBA00022842"/>
    </source>
</evidence>
<keyword evidence="11 23" id="KW-0418">Kinase</keyword>
<evidence type="ECO:0000256" key="8">
    <source>
        <dbReference type="ARBA" id="ARBA00022692"/>
    </source>
</evidence>
<dbReference type="Proteomes" id="UP000505325">
    <property type="component" value="Chromosome"/>
</dbReference>
<protein>
    <recommendedName>
        <fullName evidence="3">histidine kinase</fullName>
        <ecNumber evidence="3">2.7.13.3</ecNumber>
    </recommendedName>
    <alternativeName>
        <fullName evidence="19">Sensor histidine protein kinase/phosphatase PhoQ</fullName>
    </alternativeName>
</protein>
<dbReference type="InterPro" id="IPR005467">
    <property type="entry name" value="His_kinase_dom"/>
</dbReference>
<dbReference type="Gene3D" id="3.30.450.140">
    <property type="match status" value="1"/>
</dbReference>
<dbReference type="InterPro" id="IPR036890">
    <property type="entry name" value="HATPase_C_sf"/>
</dbReference>
<keyword evidence="12" id="KW-0378">Hydrolase</keyword>
<evidence type="ECO:0000256" key="9">
    <source>
        <dbReference type="ARBA" id="ARBA00022723"/>
    </source>
</evidence>
<dbReference type="SUPFAM" id="SSF47384">
    <property type="entry name" value="Homodimeric domain of signal transducing histidine kinase"/>
    <property type="match status" value="1"/>
</dbReference>
<keyword evidence="17" id="KW-0902">Two-component regulatory system</keyword>
<dbReference type="InterPro" id="IPR038429">
    <property type="entry name" value="PhoQ_Sensor_sf"/>
</dbReference>
<dbReference type="KEGG" id="pmak:PMPD1_1853"/>
<evidence type="ECO:0000256" key="7">
    <source>
        <dbReference type="ARBA" id="ARBA00022679"/>
    </source>
</evidence>
<evidence type="ECO:0000256" key="16">
    <source>
        <dbReference type="ARBA" id="ARBA00022989"/>
    </source>
</evidence>
<keyword evidence="10" id="KW-0547">Nucleotide-binding</keyword>
<dbReference type="GO" id="GO:0005886">
    <property type="term" value="C:plasma membrane"/>
    <property type="evidence" value="ECO:0007669"/>
    <property type="project" value="UniProtKB-SubCell"/>
</dbReference>
<dbReference type="Gene3D" id="1.10.287.130">
    <property type="match status" value="1"/>
</dbReference>
<keyword evidence="14" id="KW-0460">Magnesium</keyword>
<feature type="transmembrane region" description="Helical" evidence="20">
    <location>
        <begin position="189"/>
        <end position="212"/>
    </location>
</feature>
<evidence type="ECO:0000256" key="6">
    <source>
        <dbReference type="ARBA" id="ARBA00022553"/>
    </source>
</evidence>
<evidence type="ECO:0000256" key="19">
    <source>
        <dbReference type="ARBA" id="ARBA00032477"/>
    </source>
</evidence>
<keyword evidence="15" id="KW-0904">Protein phosphatase</keyword>
<proteinExistence type="predicted"/>
<keyword evidence="8 20" id="KW-0812">Transmembrane</keyword>
<evidence type="ECO:0000256" key="10">
    <source>
        <dbReference type="ARBA" id="ARBA00022741"/>
    </source>
</evidence>
<accession>A0A6M8UNC1</accession>
<dbReference type="NCBIfam" id="NF008077">
    <property type="entry name" value="PRK10815.1"/>
    <property type="match status" value="1"/>
</dbReference>
<dbReference type="InterPro" id="IPR003661">
    <property type="entry name" value="HisK_dim/P_dom"/>
</dbReference>
<dbReference type="InterPro" id="IPR003660">
    <property type="entry name" value="HAMP_dom"/>
</dbReference>
<dbReference type="InterPro" id="IPR058619">
    <property type="entry name" value="PhoQ/CarS-like_HATPase"/>
</dbReference>
<dbReference type="PANTHER" id="PTHR45436">
    <property type="entry name" value="SENSOR HISTIDINE KINASE YKOH"/>
    <property type="match status" value="1"/>
</dbReference>
<evidence type="ECO:0000256" key="20">
    <source>
        <dbReference type="SAM" id="Phobius"/>
    </source>
</evidence>
<dbReference type="SUPFAM" id="SSF55874">
    <property type="entry name" value="ATPase domain of HSP90 chaperone/DNA topoisomerase II/histidine kinase"/>
    <property type="match status" value="1"/>
</dbReference>
<reference evidence="23 24" key="1">
    <citation type="submission" date="2020-06" db="EMBL/GenBank/DDBJ databases">
        <title>Genome sequence of Paramixta manurensis strain PD-1.</title>
        <authorList>
            <person name="Lee C.W."/>
            <person name="Kim J."/>
        </authorList>
    </citation>
    <scope>NUCLEOTIDE SEQUENCE [LARGE SCALE GENOMIC DNA]</scope>
    <source>
        <strain evidence="23 24">PD-1</strain>
    </source>
</reference>
<dbReference type="InterPro" id="IPR003594">
    <property type="entry name" value="HATPase_dom"/>
</dbReference>
<dbReference type="Pfam" id="PF02518">
    <property type="entry name" value="HATPase_c"/>
    <property type="match status" value="1"/>
</dbReference>
<sequence length="486" mass="55371">MRIPKRKAPFSLRARFLLATAAVVLILSLSYGMVAVVGYVVSFDKNTYRVMRGESNLFFTLAQWQNNKLTIIQPERVTLNFPTLVYIYDERGKLLWQQRDVPEIRKKIRPEWLKKSDFYEIDTNNRTSREALGNNLDAQNKLHDYDDDGDDTFTHSVAVNRYDATTNLPALTIVVVDSIPQELQHSDVVWSWFSYVLLVNLILVIPLLWLAAHWSLRPIGVLATQIRELESSQRETLEPNPPLELRSLVRNLNLLLDNERQRYTRYRTTLSDLTHSLKTPLAVLQSTLRSLRGGKTLSVEQAEPIMLEQISRISQQIGYYLHRASMQADHNPLKRELHSVSASLDSLCSALNKVYQRKGVSLSLDISPELTFTGDQNDFMEVMGNVLDNACKYCLEFVEISARQTDDTLHLIVEDDGPGIPESKRDVIFLRGQRADTLRPGQGLGLAVARDILEQYAGDILAGTSPLGGARMEVIFRRQEIEHTHE</sequence>
<dbReference type="InterPro" id="IPR004358">
    <property type="entry name" value="Sig_transdc_His_kin-like_C"/>
</dbReference>
<evidence type="ECO:0000313" key="23">
    <source>
        <dbReference type="EMBL" id="QKJ86803.1"/>
    </source>
</evidence>
<dbReference type="PROSITE" id="PS50109">
    <property type="entry name" value="HIS_KIN"/>
    <property type="match status" value="1"/>
</dbReference>
<dbReference type="InterPro" id="IPR050428">
    <property type="entry name" value="TCS_sensor_his_kinase"/>
</dbReference>
<evidence type="ECO:0000256" key="13">
    <source>
        <dbReference type="ARBA" id="ARBA00022840"/>
    </source>
</evidence>
<dbReference type="Pfam" id="PF00672">
    <property type="entry name" value="HAMP"/>
    <property type="match status" value="1"/>
</dbReference>
<evidence type="ECO:0000256" key="3">
    <source>
        <dbReference type="ARBA" id="ARBA00012438"/>
    </source>
</evidence>